<dbReference type="NCBIfam" id="TIGR01764">
    <property type="entry name" value="excise"/>
    <property type="match status" value="1"/>
</dbReference>
<evidence type="ECO:0000259" key="1">
    <source>
        <dbReference type="Pfam" id="PF12728"/>
    </source>
</evidence>
<dbReference type="RefSeq" id="WP_317561142.1">
    <property type="nucleotide sequence ID" value="NZ_JAWLIP010000003.1"/>
</dbReference>
<dbReference type="Pfam" id="PF12728">
    <property type="entry name" value="HTH_17"/>
    <property type="match status" value="1"/>
</dbReference>
<comment type="caution">
    <text evidence="2">The sequence shown here is derived from an EMBL/GenBank/DDBJ whole genome shotgun (WGS) entry which is preliminary data.</text>
</comment>
<evidence type="ECO:0000313" key="3">
    <source>
        <dbReference type="Proteomes" id="UP001185659"/>
    </source>
</evidence>
<name>A0ABU4AJG9_9HYPH</name>
<accession>A0ABU4AJG9</accession>
<reference evidence="2 3" key="1">
    <citation type="submission" date="2023-10" db="EMBL/GenBank/DDBJ databases">
        <authorList>
            <person name="Venkata Ramana C."/>
            <person name="Sasikala C."/>
            <person name="Dhurka M."/>
        </authorList>
    </citation>
    <scope>NUCLEOTIDE SEQUENCE [LARGE SCALE GENOMIC DNA]</scope>
    <source>
        <strain evidence="2 3">KCTC 32151</strain>
    </source>
</reference>
<evidence type="ECO:0000313" key="2">
    <source>
        <dbReference type="EMBL" id="MDV6226377.1"/>
    </source>
</evidence>
<sequence>MTPAEAAAQLGISSRQLRDLTTDGEIPFVNIGRGERATRRYDPIDIAAFIMARKKTACPSISAPAHRSTATTSAVVGIDFQARRTARRNAKLKSSKRGSKGR</sequence>
<dbReference type="InterPro" id="IPR010093">
    <property type="entry name" value="SinI_DNA-bd"/>
</dbReference>
<dbReference type="InterPro" id="IPR041657">
    <property type="entry name" value="HTH_17"/>
</dbReference>
<gene>
    <name evidence="2" type="ORF">R2G56_08780</name>
</gene>
<organism evidence="2 3">
    <name type="scientific">Nitratireductor aquimarinus</name>
    <dbReference type="NCBI Taxonomy" id="889300"/>
    <lineage>
        <taxon>Bacteria</taxon>
        <taxon>Pseudomonadati</taxon>
        <taxon>Pseudomonadota</taxon>
        <taxon>Alphaproteobacteria</taxon>
        <taxon>Hyphomicrobiales</taxon>
        <taxon>Phyllobacteriaceae</taxon>
        <taxon>Nitratireductor</taxon>
    </lineage>
</organism>
<proteinExistence type="predicted"/>
<keyword evidence="3" id="KW-1185">Reference proteome</keyword>
<dbReference type="EMBL" id="JAWLIP010000003">
    <property type="protein sequence ID" value="MDV6226377.1"/>
    <property type="molecule type" value="Genomic_DNA"/>
</dbReference>
<feature type="domain" description="Helix-turn-helix" evidence="1">
    <location>
        <begin position="1"/>
        <end position="53"/>
    </location>
</feature>
<dbReference type="SUPFAM" id="SSF46955">
    <property type="entry name" value="Putative DNA-binding domain"/>
    <property type="match status" value="1"/>
</dbReference>
<dbReference type="Proteomes" id="UP001185659">
    <property type="component" value="Unassembled WGS sequence"/>
</dbReference>
<dbReference type="InterPro" id="IPR009061">
    <property type="entry name" value="DNA-bd_dom_put_sf"/>
</dbReference>
<protein>
    <submittedName>
        <fullName evidence="2">Helix-turn-helix domain-containing protein</fullName>
    </submittedName>
</protein>